<dbReference type="SMART" id="SM00388">
    <property type="entry name" value="HisKA"/>
    <property type="match status" value="1"/>
</dbReference>
<evidence type="ECO:0000256" key="6">
    <source>
        <dbReference type="ARBA" id="ARBA00022553"/>
    </source>
</evidence>
<proteinExistence type="predicted"/>
<evidence type="ECO:0000256" key="3">
    <source>
        <dbReference type="ARBA" id="ARBA00012438"/>
    </source>
</evidence>
<dbReference type="InterPro" id="IPR050980">
    <property type="entry name" value="2C_sensor_his_kinase"/>
</dbReference>
<keyword evidence="7" id="KW-0808">Transferase</keyword>
<keyword evidence="14 15" id="KW-0472">Membrane</keyword>
<keyword evidence="4" id="KW-1003">Cell membrane</keyword>
<keyword evidence="11 18" id="KW-0067">ATP-binding</keyword>
<comment type="caution">
    <text evidence="18">The sequence shown here is derived from an EMBL/GenBank/DDBJ whole genome shotgun (WGS) entry which is preliminary data.</text>
</comment>
<feature type="transmembrane region" description="Helical" evidence="15">
    <location>
        <begin position="12"/>
        <end position="34"/>
    </location>
</feature>
<dbReference type="PANTHER" id="PTHR44936">
    <property type="entry name" value="SENSOR PROTEIN CREC"/>
    <property type="match status" value="1"/>
</dbReference>
<sequence length="447" mass="48973">MTRLRLIPQGIIARLVAILLVTLVVEFAISTAIYEQASEFAVREDEARRLAEHLVIARRLISEQPRERRHAMADELTTDRYFVRWSAAAPVLPGAGDNQTRMREQIVTWEPALARTGLQAQTLPRAGSTIAVGSLRLPEGDWLFFRTIEPLQTTGATYGRVVSSVVTLLALMLLGGLFIRQTLKPIRQLTDAVERFGPGLDQTDPTPDLPVGTGDVQRLVEAFGAMQSRIRRLIDERTRALAAVSHDLRTPLARLRLRVEAVDDKVLRREVEDDLEGMEAMVTSLLTFLGGDGEAEAPRLIDLAVLCASIVDDAADHGHDVQYDGPSHLEMQLRSIAIRRAIVNLVENAVRYGSSVVVSLTTAPDAVTVTVTDDGPGIPDEAMMLVREPFVRLDHARQRDTSGFGLGLLIVDRAVAEHGGDFTLTNRAEGGLIAAIRLPSATNLSEQ</sequence>
<dbReference type="Gene3D" id="1.10.287.130">
    <property type="match status" value="1"/>
</dbReference>
<evidence type="ECO:0000256" key="8">
    <source>
        <dbReference type="ARBA" id="ARBA00022692"/>
    </source>
</evidence>
<dbReference type="PRINTS" id="PR00344">
    <property type="entry name" value="BCTRLSENSOR"/>
</dbReference>
<evidence type="ECO:0000313" key="19">
    <source>
        <dbReference type="Proteomes" id="UP001597283"/>
    </source>
</evidence>
<evidence type="ECO:0000256" key="15">
    <source>
        <dbReference type="SAM" id="Phobius"/>
    </source>
</evidence>
<dbReference type="InterPro" id="IPR036097">
    <property type="entry name" value="HisK_dim/P_sf"/>
</dbReference>
<comment type="catalytic activity">
    <reaction evidence="1">
        <text>ATP + protein L-histidine = ADP + protein N-phospho-L-histidine.</text>
        <dbReference type="EC" id="2.7.13.3"/>
    </reaction>
</comment>
<comment type="subcellular location">
    <subcellularLocation>
        <location evidence="2">Cell inner membrane</location>
        <topology evidence="2">Multi-pass membrane protein</topology>
    </subcellularLocation>
</comment>
<keyword evidence="9" id="KW-0547">Nucleotide-binding</keyword>
<dbReference type="InterPro" id="IPR003660">
    <property type="entry name" value="HAMP_dom"/>
</dbReference>
<feature type="domain" description="Histidine kinase" evidence="16">
    <location>
        <begin position="243"/>
        <end position="442"/>
    </location>
</feature>
<keyword evidence="12 15" id="KW-1133">Transmembrane helix</keyword>
<keyword evidence="6" id="KW-0597">Phosphoprotein</keyword>
<dbReference type="SMART" id="SM00387">
    <property type="entry name" value="HATPase_c"/>
    <property type="match status" value="1"/>
</dbReference>
<dbReference type="EC" id="2.7.13.3" evidence="3"/>
<evidence type="ECO:0000256" key="5">
    <source>
        <dbReference type="ARBA" id="ARBA00022519"/>
    </source>
</evidence>
<evidence type="ECO:0000256" key="14">
    <source>
        <dbReference type="ARBA" id="ARBA00023136"/>
    </source>
</evidence>
<dbReference type="SMART" id="SM00304">
    <property type="entry name" value="HAMP"/>
    <property type="match status" value="1"/>
</dbReference>
<dbReference type="Pfam" id="PF00672">
    <property type="entry name" value="HAMP"/>
    <property type="match status" value="1"/>
</dbReference>
<dbReference type="PANTHER" id="PTHR44936:SF5">
    <property type="entry name" value="SENSOR HISTIDINE KINASE ENVZ"/>
    <property type="match status" value="1"/>
</dbReference>
<dbReference type="Pfam" id="PF02518">
    <property type="entry name" value="HATPase_c"/>
    <property type="match status" value="1"/>
</dbReference>
<dbReference type="Pfam" id="PF00512">
    <property type="entry name" value="HisKA"/>
    <property type="match status" value="1"/>
</dbReference>
<feature type="domain" description="HAMP" evidence="17">
    <location>
        <begin position="180"/>
        <end position="235"/>
    </location>
</feature>
<dbReference type="InterPro" id="IPR004358">
    <property type="entry name" value="Sig_transdc_His_kin-like_C"/>
</dbReference>
<dbReference type="CDD" id="cd06225">
    <property type="entry name" value="HAMP"/>
    <property type="match status" value="1"/>
</dbReference>
<dbReference type="InterPro" id="IPR036890">
    <property type="entry name" value="HATPase_C_sf"/>
</dbReference>
<name>A0ABW4NB64_9SPHN</name>
<evidence type="ECO:0000259" key="16">
    <source>
        <dbReference type="PROSITE" id="PS50109"/>
    </source>
</evidence>
<evidence type="ECO:0000256" key="7">
    <source>
        <dbReference type="ARBA" id="ARBA00022679"/>
    </source>
</evidence>
<dbReference type="PROSITE" id="PS50109">
    <property type="entry name" value="HIS_KIN"/>
    <property type="match status" value="1"/>
</dbReference>
<dbReference type="RefSeq" id="WP_380939443.1">
    <property type="nucleotide sequence ID" value="NZ_JBHUFC010000002.1"/>
</dbReference>
<reference evidence="19" key="1">
    <citation type="journal article" date="2019" name="Int. J. Syst. Evol. Microbiol.">
        <title>The Global Catalogue of Microorganisms (GCM) 10K type strain sequencing project: providing services to taxonomists for standard genome sequencing and annotation.</title>
        <authorList>
            <consortium name="The Broad Institute Genomics Platform"/>
            <consortium name="The Broad Institute Genome Sequencing Center for Infectious Disease"/>
            <person name="Wu L."/>
            <person name="Ma J."/>
        </authorList>
    </citation>
    <scope>NUCLEOTIDE SEQUENCE [LARGE SCALE GENOMIC DNA]</scope>
    <source>
        <strain evidence="19">Q85</strain>
    </source>
</reference>
<evidence type="ECO:0000256" key="10">
    <source>
        <dbReference type="ARBA" id="ARBA00022777"/>
    </source>
</evidence>
<dbReference type="InterPro" id="IPR005467">
    <property type="entry name" value="His_kinase_dom"/>
</dbReference>
<dbReference type="Gene3D" id="3.30.565.10">
    <property type="entry name" value="Histidine kinase-like ATPase, C-terminal domain"/>
    <property type="match status" value="1"/>
</dbReference>
<evidence type="ECO:0000256" key="4">
    <source>
        <dbReference type="ARBA" id="ARBA00022475"/>
    </source>
</evidence>
<dbReference type="InterPro" id="IPR003661">
    <property type="entry name" value="HisK_dim/P_dom"/>
</dbReference>
<keyword evidence="10" id="KW-0418">Kinase</keyword>
<protein>
    <recommendedName>
        <fullName evidence="3">histidine kinase</fullName>
        <ecNumber evidence="3">2.7.13.3</ecNumber>
    </recommendedName>
</protein>
<evidence type="ECO:0000256" key="9">
    <source>
        <dbReference type="ARBA" id="ARBA00022741"/>
    </source>
</evidence>
<dbReference type="CDD" id="cd00075">
    <property type="entry name" value="HATPase"/>
    <property type="match status" value="1"/>
</dbReference>
<accession>A0ABW4NB64</accession>
<keyword evidence="13" id="KW-0902">Two-component regulatory system</keyword>
<dbReference type="SUPFAM" id="SSF47384">
    <property type="entry name" value="Homodimeric domain of signal transducing histidine kinase"/>
    <property type="match status" value="1"/>
</dbReference>
<organism evidence="18 19">
    <name type="scientific">Sphingomonas floccifaciens</name>
    <dbReference type="NCBI Taxonomy" id="1844115"/>
    <lineage>
        <taxon>Bacteria</taxon>
        <taxon>Pseudomonadati</taxon>
        <taxon>Pseudomonadota</taxon>
        <taxon>Alphaproteobacteria</taxon>
        <taxon>Sphingomonadales</taxon>
        <taxon>Sphingomonadaceae</taxon>
        <taxon>Sphingomonas</taxon>
    </lineage>
</organism>
<dbReference type="EMBL" id="JBHUFC010000002">
    <property type="protein sequence ID" value="MFD1787071.1"/>
    <property type="molecule type" value="Genomic_DNA"/>
</dbReference>
<dbReference type="PROSITE" id="PS50885">
    <property type="entry name" value="HAMP"/>
    <property type="match status" value="1"/>
</dbReference>
<dbReference type="Proteomes" id="UP001597283">
    <property type="component" value="Unassembled WGS sequence"/>
</dbReference>
<keyword evidence="8 15" id="KW-0812">Transmembrane</keyword>
<dbReference type="GO" id="GO:0005524">
    <property type="term" value="F:ATP binding"/>
    <property type="evidence" value="ECO:0007669"/>
    <property type="project" value="UniProtKB-KW"/>
</dbReference>
<keyword evidence="5" id="KW-0997">Cell inner membrane</keyword>
<keyword evidence="19" id="KW-1185">Reference proteome</keyword>
<evidence type="ECO:0000256" key="11">
    <source>
        <dbReference type="ARBA" id="ARBA00022840"/>
    </source>
</evidence>
<evidence type="ECO:0000256" key="12">
    <source>
        <dbReference type="ARBA" id="ARBA00022989"/>
    </source>
</evidence>
<evidence type="ECO:0000256" key="13">
    <source>
        <dbReference type="ARBA" id="ARBA00023012"/>
    </source>
</evidence>
<dbReference type="CDD" id="cd00082">
    <property type="entry name" value="HisKA"/>
    <property type="match status" value="1"/>
</dbReference>
<gene>
    <name evidence="18" type="ORF">ACFSC3_05745</name>
</gene>
<evidence type="ECO:0000256" key="2">
    <source>
        <dbReference type="ARBA" id="ARBA00004429"/>
    </source>
</evidence>
<evidence type="ECO:0000256" key="1">
    <source>
        <dbReference type="ARBA" id="ARBA00000085"/>
    </source>
</evidence>
<evidence type="ECO:0000259" key="17">
    <source>
        <dbReference type="PROSITE" id="PS50885"/>
    </source>
</evidence>
<evidence type="ECO:0000313" key="18">
    <source>
        <dbReference type="EMBL" id="MFD1787071.1"/>
    </source>
</evidence>
<dbReference type="SUPFAM" id="SSF55874">
    <property type="entry name" value="ATPase domain of HSP90 chaperone/DNA topoisomerase II/histidine kinase"/>
    <property type="match status" value="1"/>
</dbReference>
<dbReference type="InterPro" id="IPR003594">
    <property type="entry name" value="HATPase_dom"/>
</dbReference>